<dbReference type="CDD" id="cd00761">
    <property type="entry name" value="Glyco_tranf_GTA_type"/>
    <property type="match status" value="1"/>
</dbReference>
<dbReference type="Pfam" id="PF00535">
    <property type="entry name" value="Glycos_transf_2"/>
    <property type="match status" value="1"/>
</dbReference>
<dbReference type="Gene3D" id="1.25.40.10">
    <property type="entry name" value="Tetratricopeptide repeat domain"/>
    <property type="match status" value="1"/>
</dbReference>
<evidence type="ECO:0000313" key="4">
    <source>
        <dbReference type="Proteomes" id="UP001597299"/>
    </source>
</evidence>
<dbReference type="Gene3D" id="3.90.550.10">
    <property type="entry name" value="Spore Coat Polysaccharide Biosynthesis Protein SpsA, Chain A"/>
    <property type="match status" value="1"/>
</dbReference>
<dbReference type="InterPro" id="IPR001173">
    <property type="entry name" value="Glyco_trans_2-like"/>
</dbReference>
<evidence type="ECO:0000256" key="1">
    <source>
        <dbReference type="SAM" id="MobiDB-lite"/>
    </source>
</evidence>
<proteinExistence type="predicted"/>
<dbReference type="SUPFAM" id="SSF53448">
    <property type="entry name" value="Nucleotide-diphospho-sugar transferases"/>
    <property type="match status" value="1"/>
</dbReference>
<keyword evidence="4" id="KW-1185">Reference proteome</keyword>
<sequence>MAEPQSHEFLPAYVRPVLAGFRKFRGFLHETGFPGLAEHPIFAVRDDAPNLIASYLASGSERGLASWIADQVAAVHTGAAFARHAEALREKEPERRIPRMRDVLPPLPDLAVMQADVQRELAAALQRIPHEQVDALLRHVLRTGLFAEAFGRQSLGNWLEDFFHAQRSVAQRMLEWLDTPEAVGPERQMLLDIAVRHYLQVRYFERAYDLLSRAAARRPPGREIDTRFMEGLWYTAFRLGRREEARGWLREWARIRPLLRQPLVNQAVLAAYDDKEEACRMLEKTGVLHGRSTVAGQVLYGEYNLELGRTHQAEMTIRHAIDILQTPEQPAPVDFFITLHNVLSVNGGQTTILREVFRRYEMELAWEEFGIDTVADLSRDVEAPPARVAVVMTAFNAQDHIARAIEGVLGQSVPGVRLIVVDDCSGDGTAAICAPLAEAGRLTYLRTPRNVGTYAAKNLGIAEALREGCDYVALCDSDDFWLRTHVAHHLRAMQGQPELKCTTSQWLRIRSDGTIECGLRGRYIEECPHSTFFAADVFEKVGLFDSVRFGADREFQQRVRLHFGSTAQSGIGMVLTLGRRHGLSLTQHGAGAISQFSESPMRIAYWKAWNEWHDVELAAGRVPRTDGAPENRPFPVPDDMLP</sequence>
<feature type="domain" description="Glycosyltransferase 2-like" evidence="2">
    <location>
        <begin position="390"/>
        <end position="495"/>
    </location>
</feature>
<gene>
    <name evidence="3" type="ORF">ACFSNC_16935</name>
</gene>
<reference evidence="4" key="1">
    <citation type="journal article" date="2019" name="Int. J. Syst. Evol. Microbiol.">
        <title>The Global Catalogue of Microorganisms (GCM) 10K type strain sequencing project: providing services to taxonomists for standard genome sequencing and annotation.</title>
        <authorList>
            <consortium name="The Broad Institute Genomics Platform"/>
            <consortium name="The Broad Institute Genome Sequencing Center for Infectious Disease"/>
            <person name="Wu L."/>
            <person name="Ma J."/>
        </authorList>
    </citation>
    <scope>NUCLEOTIDE SEQUENCE [LARGE SCALE GENOMIC DNA]</scope>
    <source>
        <strain evidence="4">CCM 7435</strain>
    </source>
</reference>
<accession>A0ABW4Z0K3</accession>
<dbReference type="PANTHER" id="PTHR43685">
    <property type="entry name" value="GLYCOSYLTRANSFERASE"/>
    <property type="match status" value="1"/>
</dbReference>
<evidence type="ECO:0000313" key="3">
    <source>
        <dbReference type="EMBL" id="MFD2142095.1"/>
    </source>
</evidence>
<dbReference type="InterPro" id="IPR029044">
    <property type="entry name" value="Nucleotide-diphossugar_trans"/>
</dbReference>
<dbReference type="RefSeq" id="WP_213351509.1">
    <property type="nucleotide sequence ID" value="NZ_JAHBGB010000006.1"/>
</dbReference>
<dbReference type="PANTHER" id="PTHR43685:SF2">
    <property type="entry name" value="GLYCOSYLTRANSFERASE 2-LIKE DOMAIN-CONTAINING PROTEIN"/>
    <property type="match status" value="1"/>
</dbReference>
<protein>
    <submittedName>
        <fullName evidence="3">Glycosyltransferase family 2 protein</fullName>
    </submittedName>
</protein>
<organism evidence="3 4">
    <name type="scientific">Ancylobacter oerskovii</name>
    <dbReference type="NCBI Taxonomy" id="459519"/>
    <lineage>
        <taxon>Bacteria</taxon>
        <taxon>Pseudomonadati</taxon>
        <taxon>Pseudomonadota</taxon>
        <taxon>Alphaproteobacteria</taxon>
        <taxon>Hyphomicrobiales</taxon>
        <taxon>Xanthobacteraceae</taxon>
        <taxon>Ancylobacter</taxon>
    </lineage>
</organism>
<dbReference type="Proteomes" id="UP001597299">
    <property type="component" value="Unassembled WGS sequence"/>
</dbReference>
<dbReference type="InterPro" id="IPR011990">
    <property type="entry name" value="TPR-like_helical_dom_sf"/>
</dbReference>
<comment type="caution">
    <text evidence="3">The sequence shown here is derived from an EMBL/GenBank/DDBJ whole genome shotgun (WGS) entry which is preliminary data.</text>
</comment>
<evidence type="ECO:0000259" key="2">
    <source>
        <dbReference type="Pfam" id="PF00535"/>
    </source>
</evidence>
<name>A0ABW4Z0K3_9HYPH</name>
<dbReference type="EMBL" id="JBHUHD010000001">
    <property type="protein sequence ID" value="MFD2142095.1"/>
    <property type="molecule type" value="Genomic_DNA"/>
</dbReference>
<feature type="region of interest" description="Disordered" evidence="1">
    <location>
        <begin position="623"/>
        <end position="642"/>
    </location>
</feature>
<dbReference type="InterPro" id="IPR050834">
    <property type="entry name" value="Glycosyltransf_2"/>
</dbReference>